<proteinExistence type="predicted"/>
<keyword evidence="1" id="KW-0808">Transferase</keyword>
<dbReference type="OrthoDB" id="256090at2"/>
<dbReference type="EMBL" id="CP036433">
    <property type="protein sequence ID" value="QDU94277.1"/>
    <property type="molecule type" value="Genomic_DNA"/>
</dbReference>
<sequence precursor="true">MWKWRTNRILGPGAALLMALVLLTSVCCQKSGAAPAERYRAVPFDGKRAMEHLVAICAIGRRVSGTEGMQQQQQMLEKYFTDLGAQVEMQAFPIRHPLDGSPVELANMIVHWHPEKKERILLCAHYDTRPFPDRDPKNKQGVFVGANDGASGVALLMELGLYMKDLKSPFGVDFILFDGEELVYSDLRDSYFLGSEYFAGQYVSNPPDYRYRAGLLVDMVGDADLQIYQERNSLSYAPTMVRDVWTIAKELGVREFVPRPRHTVRDDHLALNRTAKIPTIDLIDFDYPRPGYAYSYWHTQADVPDNCSADSLEKVGKVVHEWLRRLEDKPMR</sequence>
<protein>
    <submittedName>
        <fullName evidence="5">Peptidase family M28</fullName>
    </submittedName>
</protein>
<dbReference type="InterPro" id="IPR007484">
    <property type="entry name" value="Peptidase_M28"/>
</dbReference>
<keyword evidence="2" id="KW-0012">Acyltransferase</keyword>
<gene>
    <name evidence="5" type="ORF">Pla8534_20660</name>
</gene>
<accession>A0A518DR13</accession>
<keyword evidence="3" id="KW-0732">Signal</keyword>
<evidence type="ECO:0000259" key="4">
    <source>
        <dbReference type="Pfam" id="PF04389"/>
    </source>
</evidence>
<dbReference type="AlphaFoldDB" id="A0A518DR13"/>
<dbReference type="GO" id="GO:0008270">
    <property type="term" value="F:zinc ion binding"/>
    <property type="evidence" value="ECO:0007669"/>
    <property type="project" value="TreeGrafter"/>
</dbReference>
<evidence type="ECO:0000313" key="6">
    <source>
        <dbReference type="Proteomes" id="UP000317648"/>
    </source>
</evidence>
<feature type="signal peptide" evidence="3">
    <location>
        <begin position="1"/>
        <end position="33"/>
    </location>
</feature>
<dbReference type="KEGG" id="lcre:Pla8534_20660"/>
<dbReference type="InterPro" id="IPR040234">
    <property type="entry name" value="QC/QCL"/>
</dbReference>
<evidence type="ECO:0000256" key="3">
    <source>
        <dbReference type="SAM" id="SignalP"/>
    </source>
</evidence>
<dbReference type="SUPFAM" id="SSF53187">
    <property type="entry name" value="Zn-dependent exopeptidases"/>
    <property type="match status" value="1"/>
</dbReference>
<name>A0A518DR13_9BACT</name>
<feature type="domain" description="Peptidase M28" evidence="4">
    <location>
        <begin position="107"/>
        <end position="322"/>
    </location>
</feature>
<evidence type="ECO:0000256" key="1">
    <source>
        <dbReference type="ARBA" id="ARBA00022679"/>
    </source>
</evidence>
<dbReference type="RefSeq" id="WP_145052418.1">
    <property type="nucleotide sequence ID" value="NZ_CP036433.1"/>
</dbReference>
<reference evidence="5 6" key="1">
    <citation type="submission" date="2019-02" db="EMBL/GenBank/DDBJ databases">
        <title>Deep-cultivation of Planctomycetes and their phenomic and genomic characterization uncovers novel biology.</title>
        <authorList>
            <person name="Wiegand S."/>
            <person name="Jogler M."/>
            <person name="Boedeker C."/>
            <person name="Pinto D."/>
            <person name="Vollmers J."/>
            <person name="Rivas-Marin E."/>
            <person name="Kohn T."/>
            <person name="Peeters S.H."/>
            <person name="Heuer A."/>
            <person name="Rast P."/>
            <person name="Oberbeckmann S."/>
            <person name="Bunk B."/>
            <person name="Jeske O."/>
            <person name="Meyerdierks A."/>
            <person name="Storesund J.E."/>
            <person name="Kallscheuer N."/>
            <person name="Luecker S."/>
            <person name="Lage O.M."/>
            <person name="Pohl T."/>
            <person name="Merkel B.J."/>
            <person name="Hornburger P."/>
            <person name="Mueller R.-W."/>
            <person name="Bruemmer F."/>
            <person name="Labrenz M."/>
            <person name="Spormann A.M."/>
            <person name="Op den Camp H."/>
            <person name="Overmann J."/>
            <person name="Amann R."/>
            <person name="Jetten M.S.M."/>
            <person name="Mascher T."/>
            <person name="Medema M.H."/>
            <person name="Devos D.P."/>
            <person name="Kaster A.-K."/>
            <person name="Ovreas L."/>
            <person name="Rohde M."/>
            <person name="Galperin M.Y."/>
            <person name="Jogler C."/>
        </authorList>
    </citation>
    <scope>NUCLEOTIDE SEQUENCE [LARGE SCALE GENOMIC DNA]</scope>
    <source>
        <strain evidence="5 6">Pla85_3_4</strain>
    </source>
</reference>
<dbReference type="Pfam" id="PF04389">
    <property type="entry name" value="Peptidase_M28"/>
    <property type="match status" value="1"/>
</dbReference>
<dbReference type="Proteomes" id="UP000317648">
    <property type="component" value="Chromosome"/>
</dbReference>
<dbReference type="Gene3D" id="3.40.630.10">
    <property type="entry name" value="Zn peptidases"/>
    <property type="match status" value="1"/>
</dbReference>
<dbReference type="GO" id="GO:0016603">
    <property type="term" value="F:glutaminyl-peptide cyclotransferase activity"/>
    <property type="evidence" value="ECO:0007669"/>
    <property type="project" value="TreeGrafter"/>
</dbReference>
<organism evidence="5 6">
    <name type="scientific">Lignipirellula cremea</name>
    <dbReference type="NCBI Taxonomy" id="2528010"/>
    <lineage>
        <taxon>Bacteria</taxon>
        <taxon>Pseudomonadati</taxon>
        <taxon>Planctomycetota</taxon>
        <taxon>Planctomycetia</taxon>
        <taxon>Pirellulales</taxon>
        <taxon>Pirellulaceae</taxon>
        <taxon>Lignipirellula</taxon>
    </lineage>
</organism>
<feature type="chain" id="PRO_5021714456" evidence="3">
    <location>
        <begin position="34"/>
        <end position="332"/>
    </location>
</feature>
<evidence type="ECO:0000313" key="5">
    <source>
        <dbReference type="EMBL" id="QDU94277.1"/>
    </source>
</evidence>
<evidence type="ECO:0000256" key="2">
    <source>
        <dbReference type="ARBA" id="ARBA00023315"/>
    </source>
</evidence>
<keyword evidence="6" id="KW-1185">Reference proteome</keyword>
<dbReference type="PANTHER" id="PTHR12283">
    <property type="entry name" value="GLUTAMINYL-PEPTIDE CYCLOTRANSFERASE"/>
    <property type="match status" value="1"/>
</dbReference>
<dbReference type="PANTHER" id="PTHR12283:SF6">
    <property type="entry name" value="GLUTAMINYL-PEPTIDE CYCLOTRANSFERASE-RELATED"/>
    <property type="match status" value="1"/>
</dbReference>